<protein>
    <submittedName>
        <fullName evidence="1">Methyltransferase</fullName>
    </submittedName>
</protein>
<accession>A0A5J5J5I5</accession>
<dbReference type="GO" id="GO:0032259">
    <property type="term" value="P:methylation"/>
    <property type="evidence" value="ECO:0007669"/>
    <property type="project" value="UniProtKB-KW"/>
</dbReference>
<gene>
    <name evidence="1" type="ORF">F6B43_03240</name>
</gene>
<dbReference type="EMBL" id="VYSA01000001">
    <property type="protein sequence ID" value="KAA9110679.1"/>
    <property type="molecule type" value="Genomic_DNA"/>
</dbReference>
<dbReference type="Proteomes" id="UP000325827">
    <property type="component" value="Unassembled WGS sequence"/>
</dbReference>
<dbReference type="GO" id="GO:0008168">
    <property type="term" value="F:methyltransferase activity"/>
    <property type="evidence" value="ECO:0007669"/>
    <property type="project" value="UniProtKB-KW"/>
</dbReference>
<evidence type="ECO:0000313" key="1">
    <source>
        <dbReference type="EMBL" id="KAA9110679.1"/>
    </source>
</evidence>
<organism evidence="1 2">
    <name type="scientific">Microbacterium rhizomatis</name>
    <dbReference type="NCBI Taxonomy" id="1631477"/>
    <lineage>
        <taxon>Bacteria</taxon>
        <taxon>Bacillati</taxon>
        <taxon>Actinomycetota</taxon>
        <taxon>Actinomycetes</taxon>
        <taxon>Micrococcales</taxon>
        <taxon>Microbacteriaceae</taxon>
        <taxon>Microbacterium</taxon>
    </lineage>
</organism>
<keyword evidence="2" id="KW-1185">Reference proteome</keyword>
<name>A0A5J5J5I5_9MICO</name>
<reference evidence="2" key="1">
    <citation type="submission" date="2019-09" db="EMBL/GenBank/DDBJ databases">
        <title>Mumia zhuanghuii sp. nov. isolated from the intestinal contents of plateau pika (Ochotona curzoniae) in the Qinghai-Tibet plateau of China.</title>
        <authorList>
            <person name="Tian Z."/>
        </authorList>
    </citation>
    <scope>NUCLEOTIDE SEQUENCE [LARGE SCALE GENOMIC DNA]</scope>
    <source>
        <strain evidence="2">JCM 30598</strain>
    </source>
</reference>
<sequence length="70" mass="7760">MSATDTHHALWVAYGQAGVTGTIRRSENGYLVTMARADESAGVYPTMEIAKNALYSRMTPGSDWPQFRQH</sequence>
<dbReference type="RefSeq" id="WP_150447453.1">
    <property type="nucleotide sequence ID" value="NZ_VYSA01000001.1"/>
</dbReference>
<evidence type="ECO:0000313" key="2">
    <source>
        <dbReference type="Proteomes" id="UP000325827"/>
    </source>
</evidence>
<dbReference type="OrthoDB" id="5121090at2"/>
<keyword evidence="1" id="KW-0808">Transferase</keyword>
<keyword evidence="1" id="KW-0489">Methyltransferase</keyword>
<proteinExistence type="predicted"/>
<comment type="caution">
    <text evidence="1">The sequence shown here is derived from an EMBL/GenBank/DDBJ whole genome shotgun (WGS) entry which is preliminary data.</text>
</comment>
<dbReference type="AlphaFoldDB" id="A0A5J5J5I5"/>